<comment type="caution">
    <text evidence="1">The sequence shown here is derived from an EMBL/GenBank/DDBJ whole genome shotgun (WGS) entry which is preliminary data.</text>
</comment>
<dbReference type="EMBL" id="JABUKG010000006">
    <property type="protein sequence ID" value="MBY6320781.1"/>
    <property type="molecule type" value="Genomic_DNA"/>
</dbReference>
<accession>A0ABS7NS03</accession>
<sequence length="266" mass="26637">MPVSVDLDGLDGLSRSERIAVLRRRISGAAGPAAAAPAAPVTSAATAPVLEPVPTAAQRPTRPVLPVPSALSELLPEGGLARGSVVAVSGAGSLLTGILASVTASGRHAAVIGMPRLGLLAAAEMGAQLHRLALVPDPGSDPVEVAAVLLDGIDLVVLGLGGSAVPPSRARAVVARARAKGATLVVTDGRWDGAELTLSARVDGYDGPGSGDRRGRGRVRAVRLGVEVQGRAIRPRTGRLVVASAGEGVEWTTARESGPTMTALSS</sequence>
<organism evidence="1 2">
    <name type="scientific">Rhodococcoides kroppenstedtii</name>
    <dbReference type="NCBI Taxonomy" id="293050"/>
    <lineage>
        <taxon>Bacteria</taxon>
        <taxon>Bacillati</taxon>
        <taxon>Actinomycetota</taxon>
        <taxon>Actinomycetes</taxon>
        <taxon>Mycobacteriales</taxon>
        <taxon>Nocardiaceae</taxon>
        <taxon>Rhodococcoides</taxon>
    </lineage>
</organism>
<evidence type="ECO:0000313" key="1">
    <source>
        <dbReference type="EMBL" id="MBY6320781.1"/>
    </source>
</evidence>
<dbReference type="RefSeq" id="WP_068105940.1">
    <property type="nucleotide sequence ID" value="NZ_JABUKE010000004.1"/>
</dbReference>
<proteinExistence type="predicted"/>
<keyword evidence="2" id="KW-1185">Reference proteome</keyword>
<evidence type="ECO:0000313" key="2">
    <source>
        <dbReference type="Proteomes" id="UP001520140"/>
    </source>
</evidence>
<dbReference type="Proteomes" id="UP001520140">
    <property type="component" value="Unassembled WGS sequence"/>
</dbReference>
<protein>
    <submittedName>
        <fullName evidence="1">Uncharacterized protein</fullName>
    </submittedName>
</protein>
<name>A0ABS7NS03_9NOCA</name>
<gene>
    <name evidence="1" type="ORF">HQ605_08115</name>
</gene>
<reference evidence="1 2" key="1">
    <citation type="submission" date="2020-06" db="EMBL/GenBank/DDBJ databases">
        <title>Taxonomy, biology and ecology of Rhodococcus bacteria occurring in California pistachio and other woody hosts as revealed by genome sequence analyses.</title>
        <authorList>
            <person name="Gai Y."/>
            <person name="Riely B."/>
        </authorList>
    </citation>
    <scope>NUCLEOTIDE SEQUENCE [LARGE SCALE GENOMIC DNA]</scope>
    <source>
        <strain evidence="1 2">BP-284</strain>
    </source>
</reference>